<dbReference type="InterPro" id="IPR047175">
    <property type="entry name" value="CotS-like"/>
</dbReference>
<dbReference type="InterPro" id="IPR011009">
    <property type="entry name" value="Kinase-like_dom_sf"/>
</dbReference>
<dbReference type="EMBL" id="JBHSDV010000001">
    <property type="protein sequence ID" value="MFC4387152.1"/>
    <property type="molecule type" value="Genomic_DNA"/>
</dbReference>
<dbReference type="PANTHER" id="PTHR39179">
    <property type="entry name" value="SPORE COAT PROTEIN I"/>
    <property type="match status" value="1"/>
</dbReference>
<dbReference type="Proteomes" id="UP001595880">
    <property type="component" value="Unassembled WGS sequence"/>
</dbReference>
<dbReference type="SUPFAM" id="SSF56112">
    <property type="entry name" value="Protein kinase-like (PK-like)"/>
    <property type="match status" value="1"/>
</dbReference>
<evidence type="ECO:0000313" key="1">
    <source>
        <dbReference type="EMBL" id="MFC4387152.1"/>
    </source>
</evidence>
<dbReference type="Gene3D" id="3.90.1200.10">
    <property type="match status" value="1"/>
</dbReference>
<keyword evidence="2" id="KW-1185">Reference proteome</keyword>
<protein>
    <recommendedName>
        <fullName evidence="3">Spore coat protein YutH</fullName>
    </recommendedName>
</protein>
<organism evidence="1 2">
    <name type="scientific">Gracilibacillus marinus</name>
    <dbReference type="NCBI Taxonomy" id="630535"/>
    <lineage>
        <taxon>Bacteria</taxon>
        <taxon>Bacillati</taxon>
        <taxon>Bacillota</taxon>
        <taxon>Bacilli</taxon>
        <taxon>Bacillales</taxon>
        <taxon>Bacillaceae</taxon>
        <taxon>Gracilibacillus</taxon>
    </lineage>
</organism>
<reference evidence="2" key="1">
    <citation type="journal article" date="2019" name="Int. J. Syst. Evol. Microbiol.">
        <title>The Global Catalogue of Microorganisms (GCM) 10K type strain sequencing project: providing services to taxonomists for standard genome sequencing and annotation.</title>
        <authorList>
            <consortium name="The Broad Institute Genomics Platform"/>
            <consortium name="The Broad Institute Genome Sequencing Center for Infectious Disease"/>
            <person name="Wu L."/>
            <person name="Ma J."/>
        </authorList>
    </citation>
    <scope>NUCLEOTIDE SEQUENCE [LARGE SCALE GENOMIC DNA]</scope>
    <source>
        <strain evidence="2">KACC 14058</strain>
    </source>
</reference>
<proteinExistence type="predicted"/>
<accession>A0ABV8VRS6</accession>
<comment type="caution">
    <text evidence="1">The sequence shown here is derived from an EMBL/GenBank/DDBJ whole genome shotgun (WGS) entry which is preliminary data.</text>
</comment>
<dbReference type="PANTHER" id="PTHR39179:SF2">
    <property type="entry name" value="ENDOSPORE COAT-ASSOCIATED PROTEIN YUTH"/>
    <property type="match status" value="1"/>
</dbReference>
<sequence length="323" mass="38905">MHPLFLHYPIHTPSKQVAEHPYPTYTDNEYHYFIIPVTFSEEEAWEKYFIAKHFHEYDVANVLCPIQNVHNQFITSIGKETFMLYYARESELHQMSIGKQLAIFHRIGQLFPYKVESINNYGNWKELWIQKVDQYEQLFKTYYQHKPTPPFMRELVDYFPYIIGISENAIQYMNLVMKERNYNEFDQPVLAYARLSNQLQEPYIWTHRLIYDHPARDIAEYLRPMLCEQDGINHPTIQAFLKDYLSICQPSPFSWKMVFARLLFPIHLYDAMDECVRLNYSDTPLGKIEEMQIHYEKNLQTFFYQIGIDISKESVIQLDWLMN</sequence>
<evidence type="ECO:0008006" key="3">
    <source>
        <dbReference type="Google" id="ProtNLM"/>
    </source>
</evidence>
<name>A0ABV8VRS6_9BACI</name>
<gene>
    <name evidence="1" type="ORF">ACFOZ1_04945</name>
</gene>
<dbReference type="RefSeq" id="WP_390196574.1">
    <property type="nucleotide sequence ID" value="NZ_JBHSDV010000001.1"/>
</dbReference>
<evidence type="ECO:0000313" key="2">
    <source>
        <dbReference type="Proteomes" id="UP001595880"/>
    </source>
</evidence>